<evidence type="ECO:0000313" key="3">
    <source>
        <dbReference type="Proteomes" id="UP000188543"/>
    </source>
</evidence>
<dbReference type="Proteomes" id="UP000188543">
    <property type="component" value="Unassembled WGS sequence"/>
</dbReference>
<sequence length="584" mass="63011">MSLKLFARLTKVDEEKRLVYGRATEEVVDRAGEIMDYATSKPYFEKWSGDIAKATDGKSVGNLRAMHGNVAAGKLTGIDFRDDEKAIDICTKVVDDNEWNKVLEGVYTGFSIGGDYVKRWADAELSARRFTADPCEISLVDLPCVPTASFFSIEKADGSVMQKVFKAAESPSTSAVDELAKMLNDGEVKPEDLLALIKAKKEEGKYGDVEYADTANKKYPIDTEEHIRAAWSYINKEKDAAEYSADELKTVKDRIVAAWKDKIDKDGPPAAADKTVEPVITKSGKPVIVTVDNLSLAARLALHKGMYGVSTFAQLLASISYLQQSAAREEATERDGSTMPDELMAWLKQGTELLTAMVAEEVAELVEDDGNVDCTSVYYFECAAGAENLHKAVAALGGEHLHESFAKALEKAGARNSGADLSRIQKAHDLLGELGAKCAKDDGDDMDAEKAAHAETLSKLTAAGESVTKLTADLAAATEKVAKVEGDLEVLAKGVALITGERDELQKKFDEQAELVKKLSAEPVNPKGVINGVGAAIAKSHDFTVGEHEQEDVEPVLNPDGSVNEAATEIKKARRNGGVIVFRG</sequence>
<accession>A0A1V2W329</accession>
<proteinExistence type="predicted"/>
<keyword evidence="1" id="KW-0175">Coiled coil</keyword>
<comment type="caution">
    <text evidence="2">The sequence shown here is derived from an EMBL/GenBank/DDBJ whole genome shotgun (WGS) entry which is preliminary data.</text>
</comment>
<protein>
    <submittedName>
        <fullName evidence="2">Uncharacterized protein</fullName>
    </submittedName>
</protein>
<evidence type="ECO:0000256" key="1">
    <source>
        <dbReference type="SAM" id="Coils"/>
    </source>
</evidence>
<organism evidence="2 3">
    <name type="scientific">Burkholderia cenocepacia</name>
    <dbReference type="NCBI Taxonomy" id="95486"/>
    <lineage>
        <taxon>Bacteria</taxon>
        <taxon>Pseudomonadati</taxon>
        <taxon>Pseudomonadota</taxon>
        <taxon>Betaproteobacteria</taxon>
        <taxon>Burkholderiales</taxon>
        <taxon>Burkholderiaceae</taxon>
        <taxon>Burkholderia</taxon>
        <taxon>Burkholderia cepacia complex</taxon>
    </lineage>
</organism>
<name>A0A1V2W329_9BURK</name>
<reference evidence="2 3" key="1">
    <citation type="submission" date="2016-08" db="EMBL/GenBank/DDBJ databases">
        <authorList>
            <person name="Seilhamer J.J."/>
        </authorList>
    </citation>
    <scope>NUCLEOTIDE SEQUENCE [LARGE SCALE GENOMIC DNA]</scope>
    <source>
        <strain evidence="2 3">VC14762</strain>
    </source>
</reference>
<gene>
    <name evidence="2" type="ORF">A8E72_16620</name>
</gene>
<dbReference type="InterPro" id="IPR046489">
    <property type="entry name" value="DUF6582"/>
</dbReference>
<evidence type="ECO:0000313" key="2">
    <source>
        <dbReference type="EMBL" id="ONU85020.1"/>
    </source>
</evidence>
<dbReference type="EMBL" id="MUTJ01000053">
    <property type="protein sequence ID" value="ONU85020.1"/>
    <property type="molecule type" value="Genomic_DNA"/>
</dbReference>
<dbReference type="AlphaFoldDB" id="A0A1V2W329"/>
<feature type="coiled-coil region" evidence="1">
    <location>
        <begin position="467"/>
        <end position="522"/>
    </location>
</feature>
<dbReference type="Pfam" id="PF20223">
    <property type="entry name" value="DUF6582"/>
    <property type="match status" value="1"/>
</dbReference>
<dbReference type="RefSeq" id="WP_077020127.1">
    <property type="nucleotide sequence ID" value="NZ_CADETK010000010.1"/>
</dbReference>